<dbReference type="Pfam" id="PF00994">
    <property type="entry name" value="MoCF_biosynth"/>
    <property type="match status" value="1"/>
</dbReference>
<dbReference type="InterPro" id="IPR038987">
    <property type="entry name" value="MoeA-like"/>
</dbReference>
<keyword evidence="7" id="KW-1185">Reference proteome</keyword>
<dbReference type="SUPFAM" id="SSF53218">
    <property type="entry name" value="Molybdenum cofactor biosynthesis proteins"/>
    <property type="match status" value="1"/>
</dbReference>
<dbReference type="InterPro" id="IPR036425">
    <property type="entry name" value="MoaB/Mog-like_dom_sf"/>
</dbReference>
<feature type="domain" description="MoaB/Mog" evidence="5">
    <location>
        <begin position="190"/>
        <end position="327"/>
    </location>
</feature>
<evidence type="ECO:0000259" key="5">
    <source>
        <dbReference type="SMART" id="SM00852"/>
    </source>
</evidence>
<sequence length="409" mass="45206">MLQKNPHFLSDYQAVHDFVLCQVTALKATESVYLHDLVGRVLAEDIIAPINIPSSAQSAMDGFAFRFDNRQESFEIVDTIYAGDQTKPVKTDKALRIMTGACLPEGFDTVVPFEQAMIKSQNHIKADKLSEHLLLPTHISQGRHVKQVGDDVLQGSVVLQKGHQIGAKDIGLIASLGVDSAVVVKKIGLVILASGNELLQVGEVAKQGMTYDSNSYQIAALCQELPVEVLAIVRLTDDLSAIRQSLKRWMAQADVILTLGGASMGHKDCIKQVFAELQDAWSWKLAMKPAKPFSFARQQQTLLFALPGNPLAAFMSFKLFVVESLLKMSGKTAWRQKSRPEKLQVDIAQPNQATDKTIWLQAIKTEHGIKPIMQTSSSRMQILSQASGFIRLKPGCVYQAGDIIEYWEY</sequence>
<evidence type="ECO:0000313" key="6">
    <source>
        <dbReference type="EMBL" id="QCU90229.1"/>
    </source>
</evidence>
<dbReference type="Gene3D" id="3.40.980.10">
    <property type="entry name" value="MoaB/Mog-like domain"/>
    <property type="match status" value="1"/>
</dbReference>
<dbReference type="RefSeq" id="WP_138564904.1">
    <property type="nucleotide sequence ID" value="NZ_CP040602.1"/>
</dbReference>
<proteinExistence type="inferred from homology"/>
<dbReference type="CDD" id="cd00887">
    <property type="entry name" value="MoeA"/>
    <property type="match status" value="1"/>
</dbReference>
<gene>
    <name evidence="6" type="ORF">FE785_06095</name>
</gene>
<dbReference type="UniPathway" id="UPA00344"/>
<dbReference type="GO" id="GO:0046872">
    <property type="term" value="F:metal ion binding"/>
    <property type="evidence" value="ECO:0007669"/>
    <property type="project" value="UniProtKB-UniRule"/>
</dbReference>
<evidence type="ECO:0000256" key="1">
    <source>
        <dbReference type="ARBA" id="ARBA00002901"/>
    </source>
</evidence>
<dbReference type="GO" id="GO:0006777">
    <property type="term" value="P:Mo-molybdopterin cofactor biosynthetic process"/>
    <property type="evidence" value="ECO:0007669"/>
    <property type="project" value="UniProtKB-UniRule"/>
</dbReference>
<keyword evidence="4" id="KW-0501">Molybdenum cofactor biosynthesis</keyword>
<dbReference type="Pfam" id="PF03453">
    <property type="entry name" value="MoeA_N"/>
    <property type="match status" value="1"/>
</dbReference>
<evidence type="ECO:0000313" key="7">
    <source>
        <dbReference type="Proteomes" id="UP000304864"/>
    </source>
</evidence>
<comment type="catalytic activity">
    <reaction evidence="3">
        <text>adenylyl-molybdopterin + molybdate = Mo-molybdopterin + AMP + H(+)</text>
        <dbReference type="Rhea" id="RHEA:35047"/>
        <dbReference type="ChEBI" id="CHEBI:15378"/>
        <dbReference type="ChEBI" id="CHEBI:36264"/>
        <dbReference type="ChEBI" id="CHEBI:62727"/>
        <dbReference type="ChEBI" id="CHEBI:71302"/>
        <dbReference type="ChEBI" id="CHEBI:456215"/>
        <dbReference type="EC" id="2.10.1.1"/>
    </reaction>
</comment>
<dbReference type="Gene3D" id="2.40.340.10">
    <property type="entry name" value="MoeA, C-terminal, domain IV"/>
    <property type="match status" value="1"/>
</dbReference>
<evidence type="ECO:0000256" key="3">
    <source>
        <dbReference type="ARBA" id="ARBA00047317"/>
    </source>
</evidence>
<dbReference type="InterPro" id="IPR005110">
    <property type="entry name" value="MoeA_linker/N"/>
</dbReference>
<reference evidence="6 7" key="1">
    <citation type="submission" date="2019-05" db="EMBL/GenBank/DDBJ databases">
        <title>Thiomicrorhabdus sediminis sp. nov, a novel sulfur-oxidizing bacterium isolated from coastal sediment.</title>
        <authorList>
            <person name="Liu X."/>
        </authorList>
    </citation>
    <scope>NUCLEOTIDE SEQUENCE [LARGE SCALE GENOMIC DNA]</scope>
    <source>
        <strain evidence="6 7">G1</strain>
    </source>
</reference>
<keyword evidence="4 6" id="KW-0808">Transferase</keyword>
<protein>
    <recommendedName>
        <fullName evidence="4">Molybdopterin molybdenumtransferase</fullName>
        <ecNumber evidence="4">2.10.1.1</ecNumber>
    </recommendedName>
</protein>
<evidence type="ECO:0000256" key="4">
    <source>
        <dbReference type="RuleBase" id="RU365090"/>
    </source>
</evidence>
<dbReference type="NCBIfam" id="TIGR00177">
    <property type="entry name" value="molyb_syn"/>
    <property type="match status" value="1"/>
</dbReference>
<comment type="function">
    <text evidence="1 4">Catalyzes the insertion of molybdate into adenylated molybdopterin with the concomitant release of AMP.</text>
</comment>
<keyword evidence="4" id="KW-0460">Magnesium</keyword>
<dbReference type="GO" id="GO:0061599">
    <property type="term" value="F:molybdopterin molybdotransferase activity"/>
    <property type="evidence" value="ECO:0007669"/>
    <property type="project" value="UniProtKB-UniRule"/>
</dbReference>
<comment type="cofactor">
    <cofactor evidence="4">
        <name>Mg(2+)</name>
        <dbReference type="ChEBI" id="CHEBI:18420"/>
    </cofactor>
</comment>
<dbReference type="PANTHER" id="PTHR10192:SF5">
    <property type="entry name" value="GEPHYRIN"/>
    <property type="match status" value="1"/>
</dbReference>
<dbReference type="GO" id="GO:0005829">
    <property type="term" value="C:cytosol"/>
    <property type="evidence" value="ECO:0007669"/>
    <property type="project" value="TreeGrafter"/>
</dbReference>
<dbReference type="InterPro" id="IPR036688">
    <property type="entry name" value="MoeA_C_domain_IV_sf"/>
</dbReference>
<dbReference type="OrthoDB" id="9804758at2"/>
<dbReference type="PANTHER" id="PTHR10192">
    <property type="entry name" value="MOLYBDOPTERIN BIOSYNTHESIS PROTEIN"/>
    <property type="match status" value="1"/>
</dbReference>
<dbReference type="AlphaFoldDB" id="A0A4P9K5I0"/>
<comment type="pathway">
    <text evidence="4">Cofactor biosynthesis; molybdopterin biosynthesis.</text>
</comment>
<dbReference type="Gene3D" id="2.170.190.11">
    <property type="entry name" value="Molybdopterin biosynthesis moea protein, domain 3"/>
    <property type="match status" value="1"/>
</dbReference>
<evidence type="ECO:0000256" key="2">
    <source>
        <dbReference type="ARBA" id="ARBA00010763"/>
    </source>
</evidence>
<dbReference type="EC" id="2.10.1.1" evidence="4"/>
<name>A0A4P9K5I0_9GAMM</name>
<comment type="similarity">
    <text evidence="2 4">Belongs to the MoeA family.</text>
</comment>
<dbReference type="InterPro" id="IPR001453">
    <property type="entry name" value="MoaB/Mog_dom"/>
</dbReference>
<dbReference type="SMART" id="SM00852">
    <property type="entry name" value="MoCF_biosynth"/>
    <property type="match status" value="1"/>
</dbReference>
<dbReference type="KEGG" id="thig:FE785_06095"/>
<keyword evidence="4" id="KW-0479">Metal-binding</keyword>
<keyword evidence="4" id="KW-0500">Molybdenum</keyword>
<dbReference type="InterPro" id="IPR036135">
    <property type="entry name" value="MoeA_linker/N_sf"/>
</dbReference>
<dbReference type="Proteomes" id="UP000304864">
    <property type="component" value="Chromosome"/>
</dbReference>
<accession>A0A4P9K5I0</accession>
<dbReference type="SUPFAM" id="SSF63882">
    <property type="entry name" value="MoeA N-terminal region -like"/>
    <property type="match status" value="1"/>
</dbReference>
<dbReference type="EMBL" id="CP040602">
    <property type="protein sequence ID" value="QCU90229.1"/>
    <property type="molecule type" value="Genomic_DNA"/>
</dbReference>
<organism evidence="6 7">
    <name type="scientific">Thiomicrorhabdus sediminis</name>
    <dbReference type="NCBI Taxonomy" id="2580412"/>
    <lineage>
        <taxon>Bacteria</taxon>
        <taxon>Pseudomonadati</taxon>
        <taxon>Pseudomonadota</taxon>
        <taxon>Gammaproteobacteria</taxon>
        <taxon>Thiotrichales</taxon>
        <taxon>Piscirickettsiaceae</taxon>
        <taxon>Thiomicrorhabdus</taxon>
    </lineage>
</organism>
<dbReference type="Gene3D" id="3.90.105.10">
    <property type="entry name" value="Molybdopterin biosynthesis moea protein, domain 2"/>
    <property type="match status" value="1"/>
</dbReference>